<accession>A0A6A6BPK6</accession>
<keyword evidence="2" id="KW-0227">DNA damage</keyword>
<feature type="compositionally biased region" description="Basic and acidic residues" evidence="5">
    <location>
        <begin position="715"/>
        <end position="726"/>
    </location>
</feature>
<feature type="compositionally biased region" description="Polar residues" evidence="5">
    <location>
        <begin position="526"/>
        <end position="538"/>
    </location>
</feature>
<dbReference type="GO" id="GO:0005634">
    <property type="term" value="C:nucleus"/>
    <property type="evidence" value="ECO:0007669"/>
    <property type="project" value="UniProtKB-SubCell"/>
</dbReference>
<feature type="compositionally biased region" description="Low complexity" evidence="5">
    <location>
        <begin position="588"/>
        <end position="598"/>
    </location>
</feature>
<keyword evidence="8" id="KW-1185">Reference proteome</keyword>
<feature type="region of interest" description="Disordered" evidence="5">
    <location>
        <begin position="715"/>
        <end position="748"/>
    </location>
</feature>
<feature type="compositionally biased region" description="Polar residues" evidence="5">
    <location>
        <begin position="252"/>
        <end position="269"/>
    </location>
</feature>
<dbReference type="GeneID" id="54301344"/>
<evidence type="ECO:0000259" key="6">
    <source>
        <dbReference type="Pfam" id="PF08573"/>
    </source>
</evidence>
<organism evidence="7 8">
    <name type="scientific">Aplosporella prunicola CBS 121167</name>
    <dbReference type="NCBI Taxonomy" id="1176127"/>
    <lineage>
        <taxon>Eukaryota</taxon>
        <taxon>Fungi</taxon>
        <taxon>Dikarya</taxon>
        <taxon>Ascomycota</taxon>
        <taxon>Pezizomycotina</taxon>
        <taxon>Dothideomycetes</taxon>
        <taxon>Dothideomycetes incertae sedis</taxon>
        <taxon>Botryosphaeriales</taxon>
        <taxon>Aplosporellaceae</taxon>
        <taxon>Aplosporella</taxon>
    </lineage>
</organism>
<feature type="region of interest" description="Disordered" evidence="5">
    <location>
        <begin position="75"/>
        <end position="101"/>
    </location>
</feature>
<gene>
    <name evidence="7" type="ORF">K452DRAFT_315272</name>
</gene>
<proteinExistence type="predicted"/>
<dbReference type="GO" id="GO:0006281">
    <property type="term" value="P:DNA repair"/>
    <property type="evidence" value="ECO:0007669"/>
    <property type="project" value="InterPro"/>
</dbReference>
<name>A0A6A6BPK6_9PEZI</name>
<feature type="region of interest" description="Disordered" evidence="5">
    <location>
        <begin position="169"/>
        <end position="192"/>
    </location>
</feature>
<feature type="coiled-coil region" evidence="4">
    <location>
        <begin position="48"/>
        <end position="75"/>
    </location>
</feature>
<dbReference type="OrthoDB" id="5801062at2759"/>
<evidence type="ECO:0000313" key="8">
    <source>
        <dbReference type="Proteomes" id="UP000799438"/>
    </source>
</evidence>
<dbReference type="EMBL" id="ML995476">
    <property type="protein sequence ID" value="KAF2146006.1"/>
    <property type="molecule type" value="Genomic_DNA"/>
</dbReference>
<keyword evidence="4" id="KW-0175">Coiled coil</keyword>
<evidence type="ECO:0000256" key="5">
    <source>
        <dbReference type="SAM" id="MobiDB-lite"/>
    </source>
</evidence>
<dbReference type="RefSeq" id="XP_033401718.1">
    <property type="nucleotide sequence ID" value="XM_033543847.1"/>
</dbReference>
<protein>
    <recommendedName>
        <fullName evidence="6">DNA endonuclease activator Ctp1 C-terminal domain-containing protein</fullName>
    </recommendedName>
</protein>
<feature type="region of interest" description="Disordered" evidence="5">
    <location>
        <begin position="247"/>
        <end position="348"/>
    </location>
</feature>
<dbReference type="InterPro" id="IPR013882">
    <property type="entry name" value="Ctp1_C"/>
</dbReference>
<evidence type="ECO:0000313" key="7">
    <source>
        <dbReference type="EMBL" id="KAF2146006.1"/>
    </source>
</evidence>
<evidence type="ECO:0000256" key="3">
    <source>
        <dbReference type="ARBA" id="ARBA00023242"/>
    </source>
</evidence>
<feature type="region of interest" description="Disordered" evidence="5">
    <location>
        <begin position="211"/>
        <end position="232"/>
    </location>
</feature>
<dbReference type="AlphaFoldDB" id="A0A6A6BPK6"/>
<keyword evidence="3" id="KW-0539">Nucleus</keyword>
<evidence type="ECO:0000256" key="2">
    <source>
        <dbReference type="ARBA" id="ARBA00022763"/>
    </source>
</evidence>
<dbReference type="Proteomes" id="UP000799438">
    <property type="component" value="Unassembled WGS sequence"/>
</dbReference>
<reference evidence="7" key="1">
    <citation type="journal article" date="2020" name="Stud. Mycol.">
        <title>101 Dothideomycetes genomes: a test case for predicting lifestyles and emergence of pathogens.</title>
        <authorList>
            <person name="Haridas S."/>
            <person name="Albert R."/>
            <person name="Binder M."/>
            <person name="Bloem J."/>
            <person name="Labutti K."/>
            <person name="Salamov A."/>
            <person name="Andreopoulos B."/>
            <person name="Baker S."/>
            <person name="Barry K."/>
            <person name="Bills G."/>
            <person name="Bluhm B."/>
            <person name="Cannon C."/>
            <person name="Castanera R."/>
            <person name="Culley D."/>
            <person name="Daum C."/>
            <person name="Ezra D."/>
            <person name="Gonzalez J."/>
            <person name="Henrissat B."/>
            <person name="Kuo A."/>
            <person name="Liang C."/>
            <person name="Lipzen A."/>
            <person name="Lutzoni F."/>
            <person name="Magnuson J."/>
            <person name="Mondo S."/>
            <person name="Nolan M."/>
            <person name="Ohm R."/>
            <person name="Pangilinan J."/>
            <person name="Park H.-J."/>
            <person name="Ramirez L."/>
            <person name="Alfaro M."/>
            <person name="Sun H."/>
            <person name="Tritt A."/>
            <person name="Yoshinaga Y."/>
            <person name="Zwiers L.-H."/>
            <person name="Turgeon B."/>
            <person name="Goodwin S."/>
            <person name="Spatafora J."/>
            <person name="Crous P."/>
            <person name="Grigoriev I."/>
        </authorList>
    </citation>
    <scope>NUCLEOTIDE SEQUENCE</scope>
    <source>
        <strain evidence="7">CBS 121167</strain>
    </source>
</reference>
<evidence type="ECO:0000256" key="1">
    <source>
        <dbReference type="ARBA" id="ARBA00004123"/>
    </source>
</evidence>
<feature type="region of interest" description="Disordered" evidence="5">
    <location>
        <begin position="381"/>
        <end position="598"/>
    </location>
</feature>
<sequence length="776" mass="87792">MGEKGWQEEDLLKQGADDPLEALLLRGDQYQHEIRVILNQHRKTIANLAIEANKVGELEKENKLLRSQLEAKLEQTSSSTMQTVPEVKDSSEQEFQSSSTVSTQPLTVPYVDYKALVEKYNTLSIELKASREAFDLMYTKCKDAKKNVRRWDIYLKRHNLYDLEKRRHMAPDAPPPLPQALLDSDTPRPDHFLDRTTAIVQPEKAELPGMVEEEMPSSPPGKPLSFRQTEHDQTEVNDFARVGQVAEELPSRISSSQTTQDDGPSQIENPQPAAKPQNDDNDDTPVVISARSLGRKPHSAAGKDTFAVYEDARVKQEPCSSPRTQRPLTRKDTLDLDDMGAEIDTPRKRRRFEMYRNSQIRLSQIPPLNHEKSQSFPVGFENIQETGNDEGQQLEGGNASPEVTDSDPIIEEIERTDTATTSKRKRSIIQRSPENPRKAQILHTLSTNAKVASSNTGSRSRRRKRHSEEDRGAKHINLLAEDGEGSSKSGPGSPALTMESRRRLQNLLDAPTPEKPDNLPVLAPTTPVTSKSLRTFNKNAERPSDETPVARPKSSTRSKASKTPDQLPTPQSAPQTAFKRPRLEAGTASRARSPLRSRPLERLSLSDFKVNPRSNQGINEVFNEVVRNREARRCLPGCTDPTCCGKYFRALVEGGMEPTVPRSLFEESQGETDEDRLLRYFLGNGYNKERVAVMPDVQRQELLLDAKTKLLADQHGRHRQAYERQKSPPGFWRTDMPSTQEIEKDREEARKLERKAVEDRWREAMKGNGQWLFKDE</sequence>
<comment type="subcellular location">
    <subcellularLocation>
        <location evidence="1">Nucleus</location>
    </subcellularLocation>
</comment>
<feature type="compositionally biased region" description="Polar residues" evidence="5">
    <location>
        <begin position="318"/>
        <end position="327"/>
    </location>
</feature>
<evidence type="ECO:0000256" key="4">
    <source>
        <dbReference type="SAM" id="Coils"/>
    </source>
</evidence>
<feature type="compositionally biased region" description="Polar residues" evidence="5">
    <location>
        <begin position="561"/>
        <end position="575"/>
    </location>
</feature>
<dbReference type="Pfam" id="PF08573">
    <property type="entry name" value="SAE2"/>
    <property type="match status" value="1"/>
</dbReference>
<feature type="domain" description="DNA endonuclease activator Ctp1 C-terminal" evidence="6">
    <location>
        <begin position="622"/>
        <end position="741"/>
    </location>
</feature>
<feature type="compositionally biased region" description="Polar residues" evidence="5">
    <location>
        <begin position="443"/>
        <end position="452"/>
    </location>
</feature>